<reference evidence="5" key="1">
    <citation type="journal article" date="2019" name="Int. J. Syst. Evol. Microbiol.">
        <title>The Global Catalogue of Microorganisms (GCM) 10K type strain sequencing project: providing services to taxonomists for standard genome sequencing and annotation.</title>
        <authorList>
            <consortium name="The Broad Institute Genomics Platform"/>
            <consortium name="The Broad Institute Genome Sequencing Center for Infectious Disease"/>
            <person name="Wu L."/>
            <person name="Ma J."/>
        </authorList>
    </citation>
    <scope>NUCLEOTIDE SEQUENCE [LARGE SCALE GENOMIC DNA]</scope>
    <source>
        <strain evidence="5">JCM 4147</strain>
    </source>
</reference>
<protein>
    <submittedName>
        <fullName evidence="4">Aminoglycoside N(3)-acetyltransferase</fullName>
    </submittedName>
</protein>
<dbReference type="Proteomes" id="UP001596200">
    <property type="component" value="Unassembled WGS sequence"/>
</dbReference>
<organism evidence="4 5">
    <name type="scientific">Streptomyces pulveraceus</name>
    <dbReference type="NCBI Taxonomy" id="68258"/>
    <lineage>
        <taxon>Bacteria</taxon>
        <taxon>Bacillati</taxon>
        <taxon>Actinomycetota</taxon>
        <taxon>Actinomycetes</taxon>
        <taxon>Kitasatosporales</taxon>
        <taxon>Streptomycetaceae</taxon>
        <taxon>Streptomyces</taxon>
    </lineage>
</organism>
<evidence type="ECO:0000313" key="5">
    <source>
        <dbReference type="Proteomes" id="UP001596200"/>
    </source>
</evidence>
<dbReference type="InterPro" id="IPR028345">
    <property type="entry name" value="Antibiotic_NAT-like"/>
</dbReference>
<dbReference type="Pfam" id="PF02522">
    <property type="entry name" value="Antibiotic_NAT"/>
    <property type="match status" value="1"/>
</dbReference>
<keyword evidence="3" id="KW-0012">Acyltransferase</keyword>
<comment type="similarity">
    <text evidence="1">Belongs to the antibiotic N-acetyltransferase family.</text>
</comment>
<comment type="caution">
    <text evidence="4">The sequence shown here is derived from an EMBL/GenBank/DDBJ whole genome shotgun (WGS) entry which is preliminary data.</text>
</comment>
<keyword evidence="5" id="KW-1185">Reference proteome</keyword>
<dbReference type="SUPFAM" id="SSF110710">
    <property type="entry name" value="TTHA0583/YokD-like"/>
    <property type="match status" value="1"/>
</dbReference>
<proteinExistence type="inferred from homology"/>
<evidence type="ECO:0000256" key="1">
    <source>
        <dbReference type="ARBA" id="ARBA00006383"/>
    </source>
</evidence>
<evidence type="ECO:0000256" key="3">
    <source>
        <dbReference type="ARBA" id="ARBA00023315"/>
    </source>
</evidence>
<dbReference type="EMBL" id="JBHSPU010000025">
    <property type="protein sequence ID" value="MFC5917235.1"/>
    <property type="molecule type" value="Genomic_DNA"/>
</dbReference>
<sequence length="283" mass="30046">MTTTTAPTVVHRRSGLAGQLSGLGVERGGVLLVHASMRAVGPVSGGVPAVVGALRDALGERGTLVVPVFTPENSDTSPHYRDRVRGLDDRARDAVRASMPPFDPAVSAAPSMGRLAEAVRLSDGAARSDHPQTSFAALGPAARKLMAGHRPDCHLGEDSPLARLYDLRAQVLLLGTGFDTCTAFHLGEYRVPVPPRRNYRCVVTAGGRRQWWEYEDVALDDGDFADLGADFARTDDGATVRTGPVGSSPSRLFRITDAVDFATCWLASHRAGAEVRALCHSPG</sequence>
<dbReference type="InterPro" id="IPR003679">
    <property type="entry name" value="Amioglycoside_AcTrfase"/>
</dbReference>
<accession>A0ABW1GQW2</accession>
<gene>
    <name evidence="4" type="ORF">ACFP1B_27960</name>
</gene>
<dbReference type="PANTHER" id="PTHR11104:SF0">
    <property type="entry name" value="SPBETA PROPHAGE-DERIVED AMINOGLYCOSIDE N(3')-ACETYLTRANSFERASE-LIKE PROTEIN YOKD"/>
    <property type="match status" value="1"/>
</dbReference>
<keyword evidence="2" id="KW-0808">Transferase</keyword>
<evidence type="ECO:0000256" key="2">
    <source>
        <dbReference type="ARBA" id="ARBA00022679"/>
    </source>
</evidence>
<name>A0ABW1GQW2_9ACTN</name>
<evidence type="ECO:0000313" key="4">
    <source>
        <dbReference type="EMBL" id="MFC5917235.1"/>
    </source>
</evidence>
<dbReference type="RefSeq" id="WP_344514178.1">
    <property type="nucleotide sequence ID" value="NZ_BAAATU010000029.1"/>
</dbReference>
<dbReference type="PANTHER" id="PTHR11104">
    <property type="entry name" value="AMINOGLYCOSIDE N3-ACETYLTRANSFERASE"/>
    <property type="match status" value="1"/>
</dbReference>